<sequence length="663" mass="74958">MERKIKEGAVIWEPPYDFQHNSNIFRYISWLKYKKGLSFRDYHQLWKWSVNDITGFWETIWEYFDIIASKPYKAVLENPVMPGAKWFPGAELNYAEHIFHNRDLKKTALIHASELRPLAHMTWRELYDQVAAMRLALKTLGVTRGDRVVGYLPNIPETIVSFLACASIGAIWSSCSPDFGSLSVIDRFKQIEPKVLIATDGYRYGGKDFVRTDVIKEIQQAIPTLRKTVIVPYLSNHPNTSQLANVDRWDELIAANRGQALTFEQVPFSHPLWILYSSGTTGIPKAIVQGHGGILLEHLKMETFHMDLKPNDRFFWFTTTGWMMWNVVVSGLLTGATAILFDGNPGYPDLNTLWKLAEETQMTVFGTSASFIKACMDAEIHPGRNFDLSHLKSIGSTGSPLSPEGFQWVYDHVKEDLWLVSTSGGTDLCSAFVGGCPLLPVRAGEIQCRALGAAVEAFDDKGKSVTDTVGELVVRKPMPSMPLFLWNDIHGSRYQESYFDMYPGVWRHGDWIKITRDGGCVIYGRSDSTINRGGVRIGTSEIYRAVESIPDIVDSLVIDVQRKKSESEMLLFVVLKNGKTLDEERKKEIKQRIRSNCSPRHIPNDIYEVPDIPRTLNGKKLEVPVKKILQGEPLETVVNKGALSNPDSLQFFVKLQEKYTKGA</sequence>
<dbReference type="InterPro" id="IPR042099">
    <property type="entry name" value="ANL_N_sf"/>
</dbReference>
<dbReference type="EMBL" id="FORR01000001">
    <property type="protein sequence ID" value="SFI59266.1"/>
    <property type="molecule type" value="Genomic_DNA"/>
</dbReference>
<evidence type="ECO:0000313" key="9">
    <source>
        <dbReference type="Proteomes" id="UP000199545"/>
    </source>
</evidence>
<dbReference type="NCBIfam" id="NF002937">
    <property type="entry name" value="PRK03584.1"/>
    <property type="match status" value="1"/>
</dbReference>
<dbReference type="InterPro" id="IPR005914">
    <property type="entry name" value="Acac_CoA_synth"/>
</dbReference>
<reference evidence="8 9" key="1">
    <citation type="submission" date="2016-10" db="EMBL/GenBank/DDBJ databases">
        <authorList>
            <person name="de Groot N.N."/>
        </authorList>
    </citation>
    <scope>NUCLEOTIDE SEQUENCE [LARGE SCALE GENOMIC DNA]</scope>
    <source>
        <strain evidence="8 9">DSM 44778</strain>
    </source>
</reference>
<dbReference type="OrthoDB" id="9778383at2"/>
<accession>A0A1I3JGI6</accession>
<dbReference type="GO" id="GO:0005524">
    <property type="term" value="F:ATP binding"/>
    <property type="evidence" value="ECO:0007669"/>
    <property type="project" value="UniProtKB-KW"/>
</dbReference>
<dbReference type="STRING" id="46223.SAMN05421852_10166"/>
<evidence type="ECO:0000256" key="3">
    <source>
        <dbReference type="ARBA" id="ARBA00022741"/>
    </source>
</evidence>
<keyword evidence="2" id="KW-0436">Ligase</keyword>
<evidence type="ECO:0000256" key="4">
    <source>
        <dbReference type="ARBA" id="ARBA00022840"/>
    </source>
</evidence>
<dbReference type="GO" id="GO:0006629">
    <property type="term" value="P:lipid metabolic process"/>
    <property type="evidence" value="ECO:0007669"/>
    <property type="project" value="InterPro"/>
</dbReference>
<protein>
    <submittedName>
        <fullName evidence="8">Acetoacetyl-CoA synthetase</fullName>
    </submittedName>
</protein>
<keyword evidence="3" id="KW-0547">Nucleotide-binding</keyword>
<dbReference type="InterPro" id="IPR025110">
    <property type="entry name" value="AMP-bd_C"/>
</dbReference>
<feature type="domain" description="Acetyl-coenzyme A synthetase N-terminal" evidence="7">
    <location>
        <begin position="42"/>
        <end position="97"/>
    </location>
</feature>
<feature type="domain" description="AMP-binding enzyme C-terminal" evidence="6">
    <location>
        <begin position="545"/>
        <end position="619"/>
    </location>
</feature>
<evidence type="ECO:0000259" key="7">
    <source>
        <dbReference type="Pfam" id="PF16177"/>
    </source>
</evidence>
<evidence type="ECO:0000259" key="6">
    <source>
        <dbReference type="Pfam" id="PF13193"/>
    </source>
</evidence>
<evidence type="ECO:0000256" key="2">
    <source>
        <dbReference type="ARBA" id="ARBA00022598"/>
    </source>
</evidence>
<organism evidence="8 9">
    <name type="scientific">Thermoflavimicrobium dichotomicum</name>
    <dbReference type="NCBI Taxonomy" id="46223"/>
    <lineage>
        <taxon>Bacteria</taxon>
        <taxon>Bacillati</taxon>
        <taxon>Bacillota</taxon>
        <taxon>Bacilli</taxon>
        <taxon>Bacillales</taxon>
        <taxon>Thermoactinomycetaceae</taxon>
        <taxon>Thermoflavimicrobium</taxon>
    </lineage>
</organism>
<evidence type="ECO:0000256" key="1">
    <source>
        <dbReference type="ARBA" id="ARBA00006432"/>
    </source>
</evidence>
<evidence type="ECO:0000313" key="8">
    <source>
        <dbReference type="EMBL" id="SFI59266.1"/>
    </source>
</evidence>
<dbReference type="PANTHER" id="PTHR42921">
    <property type="entry name" value="ACETOACETYL-COA SYNTHETASE"/>
    <property type="match status" value="1"/>
</dbReference>
<dbReference type="PANTHER" id="PTHR42921:SF1">
    <property type="entry name" value="ACETOACETYL-COA SYNTHETASE"/>
    <property type="match status" value="1"/>
</dbReference>
<name>A0A1I3JGI6_9BACL</name>
<feature type="domain" description="AMP-dependent synthetase/ligase" evidence="5">
    <location>
        <begin position="105"/>
        <end position="478"/>
    </location>
</feature>
<dbReference type="RefSeq" id="WP_093226993.1">
    <property type="nucleotide sequence ID" value="NZ_FORR01000001.1"/>
</dbReference>
<dbReference type="NCBIfam" id="TIGR01217">
    <property type="entry name" value="ac_ac_CoA_syn"/>
    <property type="match status" value="1"/>
</dbReference>
<comment type="similarity">
    <text evidence="1">Belongs to the ATP-dependent AMP-binding enzyme family.</text>
</comment>
<keyword evidence="9" id="KW-1185">Reference proteome</keyword>
<keyword evidence="4" id="KW-0067">ATP-binding</keyword>
<dbReference type="InterPro" id="IPR000873">
    <property type="entry name" value="AMP-dep_synth/lig_dom"/>
</dbReference>
<dbReference type="Gene3D" id="3.40.50.12780">
    <property type="entry name" value="N-terminal domain of ligase-like"/>
    <property type="match status" value="1"/>
</dbReference>
<dbReference type="CDD" id="cd05943">
    <property type="entry name" value="AACS"/>
    <property type="match status" value="1"/>
</dbReference>
<dbReference type="Pfam" id="PF00501">
    <property type="entry name" value="AMP-binding"/>
    <property type="match status" value="1"/>
</dbReference>
<dbReference type="InterPro" id="IPR032387">
    <property type="entry name" value="ACAS_N"/>
</dbReference>
<evidence type="ECO:0000259" key="5">
    <source>
        <dbReference type="Pfam" id="PF00501"/>
    </source>
</evidence>
<proteinExistence type="inferred from homology"/>
<dbReference type="Proteomes" id="UP000199545">
    <property type="component" value="Unassembled WGS sequence"/>
</dbReference>
<gene>
    <name evidence="8" type="ORF">SAMN05421852_10166</name>
</gene>
<dbReference type="InterPro" id="IPR020845">
    <property type="entry name" value="AMP-binding_CS"/>
</dbReference>
<dbReference type="InterPro" id="IPR045851">
    <property type="entry name" value="AMP-bd_C_sf"/>
</dbReference>
<dbReference type="PROSITE" id="PS00455">
    <property type="entry name" value="AMP_BINDING"/>
    <property type="match status" value="1"/>
</dbReference>
<dbReference type="Gene3D" id="3.30.300.30">
    <property type="match status" value="1"/>
</dbReference>
<dbReference type="Pfam" id="PF16177">
    <property type="entry name" value="ACAS_N"/>
    <property type="match status" value="1"/>
</dbReference>
<dbReference type="SUPFAM" id="SSF56801">
    <property type="entry name" value="Acetyl-CoA synthetase-like"/>
    <property type="match status" value="1"/>
</dbReference>
<dbReference type="AlphaFoldDB" id="A0A1I3JGI6"/>
<dbReference type="GO" id="GO:0030729">
    <property type="term" value="F:acetoacetate-CoA ligase activity"/>
    <property type="evidence" value="ECO:0007669"/>
    <property type="project" value="InterPro"/>
</dbReference>
<dbReference type="Pfam" id="PF13193">
    <property type="entry name" value="AMP-binding_C"/>
    <property type="match status" value="1"/>
</dbReference>